<evidence type="ECO:0000313" key="2">
    <source>
        <dbReference type="Proteomes" id="UP000184608"/>
    </source>
</evidence>
<proteinExistence type="predicted"/>
<organism evidence="1 2">
    <name type="scientific">Vibrio aerogenes CECT 7868</name>
    <dbReference type="NCBI Taxonomy" id="1216006"/>
    <lineage>
        <taxon>Bacteria</taxon>
        <taxon>Pseudomonadati</taxon>
        <taxon>Pseudomonadota</taxon>
        <taxon>Gammaproteobacteria</taxon>
        <taxon>Vibrionales</taxon>
        <taxon>Vibrionaceae</taxon>
        <taxon>Vibrio</taxon>
    </lineage>
</organism>
<name>A0A1M5Z4V9_9VIBR</name>
<keyword evidence="2" id="KW-1185">Reference proteome</keyword>
<gene>
    <name evidence="1" type="ORF">VA7868_02290</name>
</gene>
<sequence>MNYIQTKKVRWFTSLVDVLGWLEIKAEDYDWHFSDVDGGWETLSDPSWVTGEELARNLADFDYQFIWSVISVFPKGTKPFTSEEPYANGNPEFWSGKPEKQLSDSLFEIVCWDSSATLFIGLPPELEKKLLKNAPGIKDLNKQNEQRRR</sequence>
<dbReference type="AlphaFoldDB" id="A0A1M5Z4V9"/>
<dbReference type="Proteomes" id="UP000184608">
    <property type="component" value="Unassembled WGS sequence"/>
</dbReference>
<accession>A0A1M5Z4V9</accession>
<dbReference type="STRING" id="1216006.VA7868_02290"/>
<dbReference type="EMBL" id="FQXZ01000022">
    <property type="protein sequence ID" value="SHI19221.1"/>
    <property type="molecule type" value="Genomic_DNA"/>
</dbReference>
<dbReference type="OrthoDB" id="797474at2"/>
<reference evidence="1 2" key="1">
    <citation type="submission" date="2016-11" db="EMBL/GenBank/DDBJ databases">
        <authorList>
            <person name="Jaros S."/>
            <person name="Januszkiewicz K."/>
            <person name="Wedrychowicz H."/>
        </authorList>
    </citation>
    <scope>NUCLEOTIDE SEQUENCE [LARGE SCALE GENOMIC DNA]</scope>
    <source>
        <strain evidence="1 2">CECT 7868</strain>
    </source>
</reference>
<protein>
    <submittedName>
        <fullName evidence="1">Uncharacterized protein</fullName>
    </submittedName>
</protein>
<evidence type="ECO:0000313" key="1">
    <source>
        <dbReference type="EMBL" id="SHI19221.1"/>
    </source>
</evidence>
<dbReference type="RefSeq" id="WP_073603957.1">
    <property type="nucleotide sequence ID" value="NZ_FQXZ01000022.1"/>
</dbReference>